<proteinExistence type="predicted"/>
<feature type="compositionally biased region" description="Basic and acidic residues" evidence="1">
    <location>
        <begin position="144"/>
        <end position="158"/>
    </location>
</feature>
<feature type="region of interest" description="Disordered" evidence="1">
    <location>
        <begin position="123"/>
        <end position="158"/>
    </location>
</feature>
<organism evidence="2 3">
    <name type="scientific">Zopfia rhizophila CBS 207.26</name>
    <dbReference type="NCBI Taxonomy" id="1314779"/>
    <lineage>
        <taxon>Eukaryota</taxon>
        <taxon>Fungi</taxon>
        <taxon>Dikarya</taxon>
        <taxon>Ascomycota</taxon>
        <taxon>Pezizomycotina</taxon>
        <taxon>Dothideomycetes</taxon>
        <taxon>Dothideomycetes incertae sedis</taxon>
        <taxon>Zopfiaceae</taxon>
        <taxon>Zopfia</taxon>
    </lineage>
</organism>
<accession>A0A6A6EX55</accession>
<gene>
    <name evidence="2" type="ORF">K469DRAFT_681690</name>
</gene>
<name>A0A6A6EX55_9PEZI</name>
<dbReference type="EMBL" id="ML994610">
    <property type="protein sequence ID" value="KAF2195368.1"/>
    <property type="molecule type" value="Genomic_DNA"/>
</dbReference>
<dbReference type="Proteomes" id="UP000800200">
    <property type="component" value="Unassembled WGS sequence"/>
</dbReference>
<evidence type="ECO:0000313" key="3">
    <source>
        <dbReference type="Proteomes" id="UP000800200"/>
    </source>
</evidence>
<evidence type="ECO:0000256" key="1">
    <source>
        <dbReference type="SAM" id="MobiDB-lite"/>
    </source>
</evidence>
<dbReference type="AlphaFoldDB" id="A0A6A6EX55"/>
<reference evidence="2" key="1">
    <citation type="journal article" date="2020" name="Stud. Mycol.">
        <title>101 Dothideomycetes genomes: a test case for predicting lifestyles and emergence of pathogens.</title>
        <authorList>
            <person name="Haridas S."/>
            <person name="Albert R."/>
            <person name="Binder M."/>
            <person name="Bloem J."/>
            <person name="Labutti K."/>
            <person name="Salamov A."/>
            <person name="Andreopoulos B."/>
            <person name="Baker S."/>
            <person name="Barry K."/>
            <person name="Bills G."/>
            <person name="Bluhm B."/>
            <person name="Cannon C."/>
            <person name="Castanera R."/>
            <person name="Culley D."/>
            <person name="Daum C."/>
            <person name="Ezra D."/>
            <person name="Gonzalez J."/>
            <person name="Henrissat B."/>
            <person name="Kuo A."/>
            <person name="Liang C."/>
            <person name="Lipzen A."/>
            <person name="Lutzoni F."/>
            <person name="Magnuson J."/>
            <person name="Mondo S."/>
            <person name="Nolan M."/>
            <person name="Ohm R."/>
            <person name="Pangilinan J."/>
            <person name="Park H.-J."/>
            <person name="Ramirez L."/>
            <person name="Alfaro M."/>
            <person name="Sun H."/>
            <person name="Tritt A."/>
            <person name="Yoshinaga Y."/>
            <person name="Zwiers L.-H."/>
            <person name="Turgeon B."/>
            <person name="Goodwin S."/>
            <person name="Spatafora J."/>
            <person name="Crous P."/>
            <person name="Grigoriev I."/>
        </authorList>
    </citation>
    <scope>NUCLEOTIDE SEQUENCE</scope>
    <source>
        <strain evidence="2">CBS 207.26</strain>
    </source>
</reference>
<keyword evidence="3" id="KW-1185">Reference proteome</keyword>
<sequence>MEIHSQDDLNNLFGNVFHPDVEPALEYWDTSLGFGNEDFGAGRGMQQYGGDVGPTTTQTIASAEKKNFSAPPFTQPGTLTTISTDDAPIESHEYPLMDPRWSDLSGQAFLHDLWDGSLSTDLQFSESMPSDPTALAPAPLNLPVEDKENSESGMKKRR</sequence>
<feature type="compositionally biased region" description="Low complexity" evidence="1">
    <location>
        <begin position="134"/>
        <end position="143"/>
    </location>
</feature>
<evidence type="ECO:0000313" key="2">
    <source>
        <dbReference type="EMBL" id="KAF2195368.1"/>
    </source>
</evidence>
<protein>
    <submittedName>
        <fullName evidence="2">Uncharacterized protein</fullName>
    </submittedName>
</protein>